<name>A0A918Z9B4_9GAMM</name>
<gene>
    <name evidence="2" type="ORF">GCM10007167_25490</name>
</gene>
<sequence>MKSLFSVAPLLPPPPYTWLITTCAEALQAAHASSAAAIRMPIRFIRPPRNEERPRPLRGRHAPARAILARFCGHRDDNGVTGRPPPPDGARPACGTLRAPLPRPARPP</sequence>
<comment type="caution">
    <text evidence="2">The sequence shown here is derived from an EMBL/GenBank/DDBJ whole genome shotgun (WGS) entry which is preliminary data.</text>
</comment>
<evidence type="ECO:0000313" key="3">
    <source>
        <dbReference type="Proteomes" id="UP000636453"/>
    </source>
</evidence>
<dbReference type="Proteomes" id="UP000636453">
    <property type="component" value="Unassembled WGS sequence"/>
</dbReference>
<reference evidence="2" key="2">
    <citation type="submission" date="2020-09" db="EMBL/GenBank/DDBJ databases">
        <authorList>
            <person name="Sun Q."/>
            <person name="Kim S."/>
        </authorList>
    </citation>
    <scope>NUCLEOTIDE SEQUENCE</scope>
    <source>
        <strain evidence="2">KCTC 32020</strain>
    </source>
</reference>
<proteinExistence type="predicted"/>
<feature type="region of interest" description="Disordered" evidence="1">
    <location>
        <begin position="74"/>
        <end position="108"/>
    </location>
</feature>
<evidence type="ECO:0000256" key="1">
    <source>
        <dbReference type="SAM" id="MobiDB-lite"/>
    </source>
</evidence>
<dbReference type="AlphaFoldDB" id="A0A918Z9B4"/>
<feature type="compositionally biased region" description="Low complexity" evidence="1">
    <location>
        <begin position="90"/>
        <end position="100"/>
    </location>
</feature>
<accession>A0A918Z9B4</accession>
<organism evidence="2 3">
    <name type="scientific">Vulcaniibacterium thermophilum</name>
    <dbReference type="NCBI Taxonomy" id="1169913"/>
    <lineage>
        <taxon>Bacteria</taxon>
        <taxon>Pseudomonadati</taxon>
        <taxon>Pseudomonadota</taxon>
        <taxon>Gammaproteobacteria</taxon>
        <taxon>Lysobacterales</taxon>
        <taxon>Lysobacteraceae</taxon>
        <taxon>Vulcaniibacterium</taxon>
    </lineage>
</organism>
<dbReference type="EMBL" id="BNCF01000017">
    <property type="protein sequence ID" value="GHE42433.1"/>
    <property type="molecule type" value="Genomic_DNA"/>
</dbReference>
<evidence type="ECO:0000313" key="2">
    <source>
        <dbReference type="EMBL" id="GHE42433.1"/>
    </source>
</evidence>
<keyword evidence="3" id="KW-1185">Reference proteome</keyword>
<protein>
    <submittedName>
        <fullName evidence="2">Uncharacterized protein</fullName>
    </submittedName>
</protein>
<reference evidence="2" key="1">
    <citation type="journal article" date="2014" name="Int. J. Syst. Evol. Microbiol.">
        <title>Complete genome sequence of Corynebacterium casei LMG S-19264T (=DSM 44701T), isolated from a smear-ripened cheese.</title>
        <authorList>
            <consortium name="US DOE Joint Genome Institute (JGI-PGF)"/>
            <person name="Walter F."/>
            <person name="Albersmeier A."/>
            <person name="Kalinowski J."/>
            <person name="Ruckert C."/>
        </authorList>
    </citation>
    <scope>NUCLEOTIDE SEQUENCE</scope>
    <source>
        <strain evidence="2">KCTC 32020</strain>
    </source>
</reference>